<evidence type="ECO:0000313" key="2">
    <source>
        <dbReference type="EMBL" id="KAA0018480.1"/>
    </source>
</evidence>
<reference evidence="2 3" key="1">
    <citation type="submission" date="2019-07" db="EMBL/GenBank/DDBJ databases">
        <title>Rhodococcus cavernicolus sp. nov., isolated from a cave.</title>
        <authorList>
            <person name="Lee S.D."/>
        </authorList>
    </citation>
    <scope>NUCLEOTIDE SEQUENCE [LARGE SCALE GENOMIC DNA]</scope>
    <source>
        <strain evidence="2 3">C1-24</strain>
    </source>
</reference>
<keyword evidence="3" id="KW-1185">Reference proteome</keyword>
<keyword evidence="1" id="KW-1133">Transmembrane helix</keyword>
<dbReference type="AlphaFoldDB" id="A0A5A7S6C5"/>
<dbReference type="OrthoDB" id="4465106at2"/>
<feature type="transmembrane region" description="Helical" evidence="1">
    <location>
        <begin position="20"/>
        <end position="39"/>
    </location>
</feature>
<name>A0A5A7S6C5_9NOCA</name>
<gene>
    <name evidence="2" type="ORF">FOY51_23655</name>
</gene>
<keyword evidence="1" id="KW-0472">Membrane</keyword>
<dbReference type="Proteomes" id="UP000322244">
    <property type="component" value="Unassembled WGS sequence"/>
</dbReference>
<feature type="transmembrane region" description="Helical" evidence="1">
    <location>
        <begin position="104"/>
        <end position="128"/>
    </location>
</feature>
<protein>
    <submittedName>
        <fullName evidence="2">Uncharacterized protein</fullName>
    </submittedName>
</protein>
<dbReference type="RefSeq" id="WP_149432741.1">
    <property type="nucleotide sequence ID" value="NZ_VLNY01000017.1"/>
</dbReference>
<sequence>MPNPVVSQDVRDILRLRSPAAWLLVGMFFATCLSMGLWNDEGVDHIWVIVLAAVLFAVAALGVMYLPGDPLPTWAGALLAAASPVMALLVVSQLPTPPFNAQQHWFFAATVAYLTFMCVRGAVVWAWIGLACRFAVYIGWCVVTGQGALTGLTQSAVDIAPLLMATFFAYTVRPTARSIFQLREQANLSAASEAASAAVLEERDAQLDRLDVIARPLLEVIASGRPLSRAEQDDCRLLEARLRDRLRAGLLIDDGVADAAREARRRGVTVVLLDDGGLDDSTPSVRESARGAARSALTLARSGKVSARVLPPGRPMVATILVNDGDSEYHVEVDRAGVVHSDQFVSVGNFDPTTLGLEDSDTTMPGKGIH</sequence>
<accession>A0A5A7S6C5</accession>
<feature type="transmembrane region" description="Helical" evidence="1">
    <location>
        <begin position="46"/>
        <end position="67"/>
    </location>
</feature>
<comment type="caution">
    <text evidence="2">The sequence shown here is derived from an EMBL/GenBank/DDBJ whole genome shotgun (WGS) entry which is preliminary data.</text>
</comment>
<keyword evidence="1" id="KW-0812">Transmembrane</keyword>
<proteinExistence type="predicted"/>
<feature type="transmembrane region" description="Helical" evidence="1">
    <location>
        <begin position="73"/>
        <end position="92"/>
    </location>
</feature>
<evidence type="ECO:0000313" key="3">
    <source>
        <dbReference type="Proteomes" id="UP000322244"/>
    </source>
</evidence>
<evidence type="ECO:0000256" key="1">
    <source>
        <dbReference type="SAM" id="Phobius"/>
    </source>
</evidence>
<organism evidence="2 3">
    <name type="scientific">Antrihabitans cavernicola</name>
    <dbReference type="NCBI Taxonomy" id="2495913"/>
    <lineage>
        <taxon>Bacteria</taxon>
        <taxon>Bacillati</taxon>
        <taxon>Actinomycetota</taxon>
        <taxon>Actinomycetes</taxon>
        <taxon>Mycobacteriales</taxon>
        <taxon>Nocardiaceae</taxon>
        <taxon>Antrihabitans</taxon>
    </lineage>
</organism>
<dbReference type="EMBL" id="VLNY01000017">
    <property type="protein sequence ID" value="KAA0018480.1"/>
    <property type="molecule type" value="Genomic_DNA"/>
</dbReference>